<dbReference type="AlphaFoldDB" id="A0AAU7NNF3"/>
<reference evidence="1" key="2">
    <citation type="submission" date="2024-05" db="EMBL/GenBank/DDBJ databases">
        <authorList>
            <person name="Chen H."/>
        </authorList>
    </citation>
    <scope>NUCLEOTIDE SEQUENCE</scope>
    <source>
        <strain evidence="1">CGMCC 7049</strain>
    </source>
</reference>
<dbReference type="InterPro" id="IPR009785">
    <property type="entry name" value="Prophage_Lj928_Orf309"/>
</dbReference>
<dbReference type="EMBL" id="CP157400">
    <property type="protein sequence ID" value="XBS09121.1"/>
    <property type="molecule type" value="Genomic_DNA"/>
</dbReference>
<proteinExistence type="predicted"/>
<reference evidence="1" key="1">
    <citation type="submission" date="2014-02" db="EMBL/GenBank/DDBJ databases">
        <authorList>
            <person name="Zhao D."/>
            <person name="Dong X."/>
            <person name="Li Y."/>
            <person name="Lv L."/>
            <person name="Zhao D."/>
            <person name="Gao Y."/>
            <person name="Wang Y."/>
            <person name="Li Y."/>
        </authorList>
    </citation>
    <scope>NUCLEOTIDE SEQUENCE</scope>
    <source>
        <strain evidence="1">CGMCC 7049</strain>
    </source>
</reference>
<sequence length="297" mass="34334">MSNELVQMETQVNFKPAELSLTNKDEIIAKAVAIRDKFKKDNLISTPETLAGDKEVLKDLKGKRKELDNARLEVQREYKKPLNAFEADIKEALGIIDEAVLPIDRAVKDEEARQKEERHQAILVVATEIFEQYDVSIDELEFNEKWLNKTYQKSKREQEIIEQAMALRAKQDELATNAAEVEKLALGRNLDPEPFIQQLYNNISLANVMENIDEANKQAKARKDRDERLRIAREVQERAQREAKTTTVGDKRIDNETGEVIEEFKTFRFKAKLSVKQAKSLKLFFNDHEIDFEVEGV</sequence>
<evidence type="ECO:0000313" key="1">
    <source>
        <dbReference type="EMBL" id="XBS09121.1"/>
    </source>
</evidence>
<dbReference type="Pfam" id="PF07083">
    <property type="entry name" value="DUF1351"/>
    <property type="match status" value="1"/>
</dbReference>
<gene>
    <name evidence="1" type="ORF">BB06_04130</name>
</gene>
<dbReference type="RefSeq" id="WP_029257892.1">
    <property type="nucleotide sequence ID" value="NZ_CP157400.1"/>
</dbReference>
<protein>
    <submittedName>
        <fullName evidence="1">DUF1351 domain-containing protein</fullName>
    </submittedName>
</protein>
<organism evidence="1">
    <name type="scientific">Pediococcus pentosaceus CGMCC 7049</name>
    <dbReference type="NCBI Taxonomy" id="1460385"/>
    <lineage>
        <taxon>Bacteria</taxon>
        <taxon>Bacillati</taxon>
        <taxon>Bacillota</taxon>
        <taxon>Bacilli</taxon>
        <taxon>Lactobacillales</taxon>
        <taxon>Lactobacillaceae</taxon>
        <taxon>Pediococcus</taxon>
    </lineage>
</organism>
<name>A0AAU7NNF3_PEDPE</name>
<accession>A0AAU7NNF3</accession>